<dbReference type="OrthoDB" id="9816424at2"/>
<dbReference type="Gene3D" id="3.20.20.80">
    <property type="entry name" value="Glycosidases"/>
    <property type="match status" value="1"/>
</dbReference>
<dbReference type="AlphaFoldDB" id="A0A2S6ND62"/>
<name>A0A2S6ND62_9HYPH</name>
<accession>A0A2S6ND62</accession>
<dbReference type="Proteomes" id="UP000239089">
    <property type="component" value="Unassembled WGS sequence"/>
</dbReference>
<evidence type="ECO:0000313" key="1">
    <source>
        <dbReference type="EMBL" id="PPQ32552.1"/>
    </source>
</evidence>
<proteinExistence type="predicted"/>
<gene>
    <name evidence="1" type="ORF">CCR94_05060</name>
</gene>
<comment type="caution">
    <text evidence="1">The sequence shown here is derived from an EMBL/GenBank/DDBJ whole genome shotgun (WGS) entry which is preliminary data.</text>
</comment>
<evidence type="ECO:0000313" key="2">
    <source>
        <dbReference type="Proteomes" id="UP000239089"/>
    </source>
</evidence>
<sequence length="385" mass="41567">MPARRPFAPLLLAPLLLALILTGLAVQARAEAVNACAIRWDAWYSNDAGDPGHDTAITLGNPKYRQSAPLHAAFDADGSISWRPTQASFDAEIEAAHRAGLCWAYLAYGADAIVDLRLPMMRGLAFHRASALKNLVPYALIATTSTIGSARDVASAGRAIARLMGEANYKTVELNGARRPLLFLFYDAHDVASAFGGDLALARRALDTLRHLARDQGSGDPYIVVLASPAGLAESLRRALGADAISEYVAGRRTGKPESWAAFAPSIEDDWRAYAAATQAQAVPLLRSGADIRARCERPPRWERRFKPGDACGNYVEKPDLDQLKAEFLHARDWILRPEAKNPARLLLIYSWSECDESGNCLMPTLGDPTGQKLKAIGAALGGGR</sequence>
<reference evidence="1 2" key="1">
    <citation type="journal article" date="2018" name="Arch. Microbiol.">
        <title>New insights into the metabolic potential of the phototrophic purple bacterium Rhodopila globiformis DSM 161(T) from its draft genome sequence and evidence for a vanadium-dependent nitrogenase.</title>
        <authorList>
            <person name="Imhoff J.F."/>
            <person name="Rahn T."/>
            <person name="Kunzel S."/>
            <person name="Neulinger S.C."/>
        </authorList>
    </citation>
    <scope>NUCLEOTIDE SEQUENCE [LARGE SCALE GENOMIC DNA]</scope>
    <source>
        <strain evidence="1 2">DSM 16996</strain>
    </source>
</reference>
<dbReference type="RefSeq" id="WP_104506786.1">
    <property type="nucleotide sequence ID" value="NZ_JACIGC010000005.1"/>
</dbReference>
<dbReference type="EMBL" id="NHSJ01000038">
    <property type="protein sequence ID" value="PPQ32552.1"/>
    <property type="molecule type" value="Genomic_DNA"/>
</dbReference>
<keyword evidence="2" id="KW-1185">Reference proteome</keyword>
<protein>
    <submittedName>
        <fullName evidence="1">Uncharacterized protein</fullName>
    </submittedName>
</protein>
<organism evidence="1 2">
    <name type="scientific">Rhodoblastus sphagnicola</name>
    <dbReference type="NCBI Taxonomy" id="333368"/>
    <lineage>
        <taxon>Bacteria</taxon>
        <taxon>Pseudomonadati</taxon>
        <taxon>Pseudomonadota</taxon>
        <taxon>Alphaproteobacteria</taxon>
        <taxon>Hyphomicrobiales</taxon>
        <taxon>Rhodoblastaceae</taxon>
        <taxon>Rhodoblastus</taxon>
    </lineage>
</organism>